<comment type="caution">
    <text evidence="1">The sequence shown here is derived from an EMBL/GenBank/DDBJ whole genome shotgun (WGS) entry which is preliminary data.</text>
</comment>
<protein>
    <submittedName>
        <fullName evidence="1">Uncharacterized protein</fullName>
    </submittedName>
</protein>
<evidence type="ECO:0000313" key="1">
    <source>
        <dbReference type="EMBL" id="KAK6320193.1"/>
    </source>
</evidence>
<sequence length="150" mass="15491">MSAFLQQATALQHAMCKLCFAVNRTLSSIFDNKRADPTGLTALLQSTDLVGGCTLCTASCSTAPPCLSPAAQSPQDPICPTRGHPCGPNGPPLPQTASPCLTCLPFQTVLSAEGAVPCLPPHSELPAVVLLSATPSEELLREVSFCEATA</sequence>
<dbReference type="Proteomes" id="UP001356427">
    <property type="component" value="Unassembled WGS sequence"/>
</dbReference>
<gene>
    <name evidence="1" type="ORF">J4Q44_G00093000</name>
</gene>
<accession>A0AAN8R278</accession>
<proteinExistence type="predicted"/>
<dbReference type="EMBL" id="JAGTTL010000007">
    <property type="protein sequence ID" value="KAK6320193.1"/>
    <property type="molecule type" value="Genomic_DNA"/>
</dbReference>
<evidence type="ECO:0000313" key="2">
    <source>
        <dbReference type="Proteomes" id="UP001356427"/>
    </source>
</evidence>
<keyword evidence="2" id="KW-1185">Reference proteome</keyword>
<dbReference type="AlphaFoldDB" id="A0AAN8R278"/>
<name>A0AAN8R278_9TELE</name>
<reference evidence="1 2" key="1">
    <citation type="submission" date="2021-04" db="EMBL/GenBank/DDBJ databases">
        <authorList>
            <person name="De Guttry C."/>
            <person name="Zahm M."/>
            <person name="Klopp C."/>
            <person name="Cabau C."/>
            <person name="Louis A."/>
            <person name="Berthelot C."/>
            <person name="Parey E."/>
            <person name="Roest Crollius H."/>
            <person name="Montfort J."/>
            <person name="Robinson-Rechavi M."/>
            <person name="Bucao C."/>
            <person name="Bouchez O."/>
            <person name="Gislard M."/>
            <person name="Lluch J."/>
            <person name="Milhes M."/>
            <person name="Lampietro C."/>
            <person name="Lopez Roques C."/>
            <person name="Donnadieu C."/>
            <person name="Braasch I."/>
            <person name="Desvignes T."/>
            <person name="Postlethwait J."/>
            <person name="Bobe J."/>
            <person name="Wedekind C."/>
            <person name="Guiguen Y."/>
        </authorList>
    </citation>
    <scope>NUCLEOTIDE SEQUENCE [LARGE SCALE GENOMIC DNA]</scope>
    <source>
        <strain evidence="1">Cs_M1</strain>
        <tissue evidence="1">Blood</tissue>
    </source>
</reference>
<organism evidence="1 2">
    <name type="scientific">Coregonus suidteri</name>
    <dbReference type="NCBI Taxonomy" id="861788"/>
    <lineage>
        <taxon>Eukaryota</taxon>
        <taxon>Metazoa</taxon>
        <taxon>Chordata</taxon>
        <taxon>Craniata</taxon>
        <taxon>Vertebrata</taxon>
        <taxon>Euteleostomi</taxon>
        <taxon>Actinopterygii</taxon>
        <taxon>Neopterygii</taxon>
        <taxon>Teleostei</taxon>
        <taxon>Protacanthopterygii</taxon>
        <taxon>Salmoniformes</taxon>
        <taxon>Salmonidae</taxon>
        <taxon>Coregoninae</taxon>
        <taxon>Coregonus</taxon>
    </lineage>
</organism>